<keyword evidence="2" id="KW-0255">Endonuclease</keyword>
<dbReference type="AlphaFoldDB" id="A0A1E3X767"/>
<reference evidence="2 3" key="1">
    <citation type="submission" date="2016-07" db="EMBL/GenBank/DDBJ databases">
        <title>Draft genome of Scalindua rubra, obtained from a brine-seawater interface in the Red Sea, sheds light on salt adaptation in anammox bacteria.</title>
        <authorList>
            <person name="Speth D.R."/>
            <person name="Lagkouvardos I."/>
            <person name="Wang Y."/>
            <person name="Qian P.-Y."/>
            <person name="Dutilh B.E."/>
            <person name="Jetten M.S."/>
        </authorList>
    </citation>
    <scope>NUCLEOTIDE SEQUENCE [LARGE SCALE GENOMIC DNA]</scope>
    <source>
        <strain evidence="2">BSI-1</strain>
    </source>
</reference>
<dbReference type="GO" id="GO:0004519">
    <property type="term" value="F:endonuclease activity"/>
    <property type="evidence" value="ECO:0007669"/>
    <property type="project" value="UniProtKB-KW"/>
</dbReference>
<proteinExistence type="predicted"/>
<evidence type="ECO:0000313" key="2">
    <source>
        <dbReference type="EMBL" id="ODS30834.1"/>
    </source>
</evidence>
<dbReference type="Gene3D" id="3.40.1350.10">
    <property type="match status" value="1"/>
</dbReference>
<keyword evidence="2" id="KW-0378">Hydrolase</keyword>
<feature type="domain" description="Endonuclease NucS C-terminal" evidence="1">
    <location>
        <begin position="279"/>
        <end position="338"/>
    </location>
</feature>
<dbReference type="GO" id="GO:0003676">
    <property type="term" value="F:nucleic acid binding"/>
    <property type="evidence" value="ECO:0007669"/>
    <property type="project" value="InterPro"/>
</dbReference>
<dbReference type="Pfam" id="PF01939">
    <property type="entry name" value="NucS_C"/>
    <property type="match status" value="1"/>
</dbReference>
<comment type="caution">
    <text evidence="2">The sequence shown here is derived from an EMBL/GenBank/DDBJ whole genome shotgun (WGS) entry which is preliminary data.</text>
</comment>
<organism evidence="2 3">
    <name type="scientific">Candidatus Scalindua rubra</name>
    <dbReference type="NCBI Taxonomy" id="1872076"/>
    <lineage>
        <taxon>Bacteria</taxon>
        <taxon>Pseudomonadati</taxon>
        <taxon>Planctomycetota</taxon>
        <taxon>Candidatus Brocadiia</taxon>
        <taxon>Candidatus Brocadiales</taxon>
        <taxon>Candidatus Scalinduaceae</taxon>
        <taxon>Candidatus Scalindua</taxon>
    </lineage>
</organism>
<dbReference type="Proteomes" id="UP000094056">
    <property type="component" value="Unassembled WGS sequence"/>
</dbReference>
<dbReference type="InterPro" id="IPR011856">
    <property type="entry name" value="tRNA_endonuc-like_dom_sf"/>
</dbReference>
<name>A0A1E3X767_9BACT</name>
<dbReference type="EMBL" id="MAYW01000170">
    <property type="protein sequence ID" value="ODS30834.1"/>
    <property type="molecule type" value="Genomic_DNA"/>
</dbReference>
<gene>
    <name evidence="2" type="primary">nucS_1</name>
    <name evidence="2" type="ORF">SCARUB_04044</name>
</gene>
<protein>
    <submittedName>
        <fullName evidence="2">Endonuclease NucS</fullName>
    </submittedName>
</protein>
<keyword evidence="2" id="KW-0540">Nuclease</keyword>
<dbReference type="InterPro" id="IPR048301">
    <property type="entry name" value="NucS_C"/>
</dbReference>
<evidence type="ECO:0000313" key="3">
    <source>
        <dbReference type="Proteomes" id="UP000094056"/>
    </source>
</evidence>
<sequence length="349" mass="40922">MPTFSISEEAIDQVIQKIDSFVWTDKDREVRETLRQQFRQTYNKDRIDNLNKEDYFAGLGRKHGCLAYDLEWGTRKLGSIKGGSKYKYGYEADFPKIKSLFQKIISIDSNNAYQADGSFAKDLEKIATLSKDINGFKTGRTVIPKLLSIYYPDIFLPIFNDQDHFLSKLLNSGLETENTGLDLYLENNYKLLRVRQKLEEVTNRTFENYEFAILLYHTFPKEQEMPDSEQTPTEKPEEQKFEALEVQHYQSLIHRNFHRLFPKLKYFDEEEQTPKNGQYDTQTIGIMDMLCIDDRGDFIIIEIKRQAADKTIGQILRYMGWTKEELCKDRQKVKGLLLPSVKTLNLSLH</sequence>
<evidence type="ECO:0000259" key="1">
    <source>
        <dbReference type="Pfam" id="PF01939"/>
    </source>
</evidence>
<accession>A0A1E3X767</accession>